<feature type="coiled-coil region" evidence="1">
    <location>
        <begin position="382"/>
        <end position="434"/>
    </location>
</feature>
<evidence type="ECO:0000313" key="4">
    <source>
        <dbReference type="Proteomes" id="UP000267029"/>
    </source>
</evidence>
<feature type="region of interest" description="Disordered" evidence="2">
    <location>
        <begin position="873"/>
        <end position="895"/>
    </location>
</feature>
<evidence type="ECO:0000313" key="3">
    <source>
        <dbReference type="EMBL" id="VDD81383.1"/>
    </source>
</evidence>
<feature type="coiled-coil region" evidence="1">
    <location>
        <begin position="283"/>
        <end position="338"/>
    </location>
</feature>
<dbReference type="AlphaFoldDB" id="A0A0R3UIV0"/>
<dbReference type="PANTHER" id="PTHR45615:SF80">
    <property type="entry name" value="GRIP DOMAIN-CONTAINING PROTEIN"/>
    <property type="match status" value="1"/>
</dbReference>
<dbReference type="PANTHER" id="PTHR45615">
    <property type="entry name" value="MYOSIN HEAVY CHAIN, NON-MUSCLE"/>
    <property type="match status" value="1"/>
</dbReference>
<gene>
    <name evidence="3" type="ORF">MCOS_LOCUS7386</name>
</gene>
<accession>A0A0R3UIV0</accession>
<reference evidence="3 4" key="1">
    <citation type="submission" date="2018-10" db="EMBL/GenBank/DDBJ databases">
        <authorList>
            <consortium name="Pathogen Informatics"/>
        </authorList>
    </citation>
    <scope>NUCLEOTIDE SEQUENCE [LARGE SCALE GENOMIC DNA]</scope>
</reference>
<feature type="compositionally biased region" description="Low complexity" evidence="2">
    <location>
        <begin position="85"/>
        <end position="104"/>
    </location>
</feature>
<feature type="compositionally biased region" description="Basic and acidic residues" evidence="2">
    <location>
        <begin position="694"/>
        <end position="705"/>
    </location>
</feature>
<feature type="compositionally biased region" description="Low complexity" evidence="2">
    <location>
        <begin position="1"/>
        <end position="19"/>
    </location>
</feature>
<evidence type="ECO:0000256" key="2">
    <source>
        <dbReference type="SAM" id="MobiDB-lite"/>
    </source>
</evidence>
<feature type="compositionally biased region" description="Polar residues" evidence="2">
    <location>
        <begin position="234"/>
        <end position="250"/>
    </location>
</feature>
<dbReference type="OrthoDB" id="10064612at2759"/>
<feature type="region of interest" description="Disordered" evidence="2">
    <location>
        <begin position="81"/>
        <end position="185"/>
    </location>
</feature>
<evidence type="ECO:0000256" key="1">
    <source>
        <dbReference type="SAM" id="Coils"/>
    </source>
</evidence>
<feature type="coiled-coil region" evidence="1">
    <location>
        <begin position="546"/>
        <end position="573"/>
    </location>
</feature>
<feature type="region of interest" description="Disordered" evidence="2">
    <location>
        <begin position="684"/>
        <end position="707"/>
    </location>
</feature>
<proteinExistence type="predicted"/>
<protein>
    <submittedName>
        <fullName evidence="3">Uncharacterized protein</fullName>
    </submittedName>
</protein>
<feature type="region of interest" description="Disordered" evidence="2">
    <location>
        <begin position="230"/>
        <end position="257"/>
    </location>
</feature>
<organism evidence="3 4">
    <name type="scientific">Mesocestoides corti</name>
    <name type="common">Flatworm</name>
    <dbReference type="NCBI Taxonomy" id="53468"/>
    <lineage>
        <taxon>Eukaryota</taxon>
        <taxon>Metazoa</taxon>
        <taxon>Spiralia</taxon>
        <taxon>Lophotrochozoa</taxon>
        <taxon>Platyhelminthes</taxon>
        <taxon>Cestoda</taxon>
        <taxon>Eucestoda</taxon>
        <taxon>Cyclophyllidea</taxon>
        <taxon>Mesocestoididae</taxon>
        <taxon>Mesocestoides</taxon>
    </lineage>
</organism>
<keyword evidence="1" id="KW-0175">Coiled coil</keyword>
<dbReference type="Proteomes" id="UP000267029">
    <property type="component" value="Unassembled WGS sequence"/>
</dbReference>
<sequence length="1182" mass="133785">MFFGSSLFKKSSSGTSTKSPQMKNDFGDIGIGKHQSTASNSPGVIKTALWESICDADLNSSSDLDESMEYFYSRANIFSSNQEKSNSPVSSTSAKSASASNLSNPQRWKTRFFMPNESPKPPKTPEVNNASSPFLRFQSKPSASPSVNNRFSSKSSESPATHSPSVSSVLEIPEQDSLPSITATKSPKVTRVGDVFEKPQDFIASGSRTEISSNTMNQVDEDDQYLPADERMSKSQQSAENHSYPHQEQCSNDEEASHVSGIEKLPLLHLKLRNEAMKLETWKNEMVTKLKKNEEELAEANTLIERLRKSNLELQMDRENASLKLKDEVEQREATEKKSRFKGFAKSLISHPGYGYGGSVSGSGGFFMQSAMQTCIKTKTVQKSLESLLEKALLDFQDLNAQLNVSKENNRDLAEKYEQLSEKHINEVNALSTQNTGLVAEVETLKSEKERFTSVIMNQEEGLKEQTKKLRNAFVNMESLYEDVSQVRLIFEEEVELLKAKTDIRDRDSRVSETVRKCSELSEDLARVSSLLQNSKNVCLEKGQKITALEEEVKRLANAKDKLEEEIHLKQINDEAELQIRQKEIVQLTEKLNRAFPVLIDLVSEKDELLHDFEQEKSFFAFKMRVKTQERKLLFNLEEQKMIVLEKERLIQTLRDANEQDLKQIESLNSELAKREDALKSLEDTQKSLSTSLAHEKKSHEETGEKLTQLQKNEEILNKEILELRHLSSNQKAELENLTAKITALELEQNHMNVKNQDMEKCIELKNDQIMLLGGQMQESEHKIQVLEEAATRACQEARENSAKLAQREVDLAQLRIELQTAESERMAAVKRCDEVRAELLYAVEQQQQESDKVVRQKDKEIETLQSALCAAKKETDKSSKRNEKKMAESEAQVDKLKDQLRDTMQEKKDLSKQLTVSKQRITKLEKEVNEKVDCLARSEKTVSNLDSELADLRCEQAKTVAILHEQETEIERLRRVEAELAELRQSLAENSPPCLTQIPKSIENDIKKTPRSPFLSEKLNQLNLLKTPQRTPKSILKQPGSECKRRRVLLISPEKDMDMDRQCEEFEADIDIVEREDDGFIPATRPPVTPAPWRTPHFRGTPETRTVNIRKTPGSGGSQRGLPTNMRPTTRLASTPKTPLVATDKAKAGAASGRNSNATVLTTTSSSWFDSDETFGLNTEE</sequence>
<feature type="region of interest" description="Disordered" evidence="2">
    <location>
        <begin position="1111"/>
        <end position="1159"/>
    </location>
</feature>
<feature type="compositionally biased region" description="Polar residues" evidence="2">
    <location>
        <begin position="1127"/>
        <end position="1138"/>
    </location>
</feature>
<feature type="compositionally biased region" description="Polar residues" evidence="2">
    <location>
        <begin position="139"/>
        <end position="168"/>
    </location>
</feature>
<keyword evidence="4" id="KW-1185">Reference proteome</keyword>
<feature type="region of interest" description="Disordered" evidence="2">
    <location>
        <begin position="1"/>
        <end position="41"/>
    </location>
</feature>
<dbReference type="EMBL" id="UXSR01005358">
    <property type="protein sequence ID" value="VDD81383.1"/>
    <property type="molecule type" value="Genomic_DNA"/>
</dbReference>
<dbReference type="STRING" id="53468.A0A0R3UIV0"/>
<name>A0A0R3UIV0_MESCO</name>